<evidence type="ECO:0000313" key="1">
    <source>
        <dbReference type="EMBL" id="KAK2646450.1"/>
    </source>
</evidence>
<organism evidence="1 2">
    <name type="scientific">Dipteronia dyeriana</name>
    <dbReference type="NCBI Taxonomy" id="168575"/>
    <lineage>
        <taxon>Eukaryota</taxon>
        <taxon>Viridiplantae</taxon>
        <taxon>Streptophyta</taxon>
        <taxon>Embryophyta</taxon>
        <taxon>Tracheophyta</taxon>
        <taxon>Spermatophyta</taxon>
        <taxon>Magnoliopsida</taxon>
        <taxon>eudicotyledons</taxon>
        <taxon>Gunneridae</taxon>
        <taxon>Pentapetalae</taxon>
        <taxon>rosids</taxon>
        <taxon>malvids</taxon>
        <taxon>Sapindales</taxon>
        <taxon>Sapindaceae</taxon>
        <taxon>Hippocastanoideae</taxon>
        <taxon>Acereae</taxon>
        <taxon>Dipteronia</taxon>
    </lineage>
</organism>
<dbReference type="InterPro" id="IPR044730">
    <property type="entry name" value="RNase_H-like_dom_plant"/>
</dbReference>
<comment type="caution">
    <text evidence="1">The sequence shown here is derived from an EMBL/GenBank/DDBJ whole genome shotgun (WGS) entry which is preliminary data.</text>
</comment>
<dbReference type="InterPro" id="IPR012337">
    <property type="entry name" value="RNaseH-like_sf"/>
</dbReference>
<proteinExistence type="predicted"/>
<dbReference type="SUPFAM" id="SSF53098">
    <property type="entry name" value="Ribonuclease H-like"/>
    <property type="match status" value="1"/>
</dbReference>
<gene>
    <name evidence="1" type="ORF">Ddye_021645</name>
</gene>
<dbReference type="GO" id="GO:0003676">
    <property type="term" value="F:nucleic acid binding"/>
    <property type="evidence" value="ECO:0007669"/>
    <property type="project" value="InterPro"/>
</dbReference>
<evidence type="ECO:0000313" key="2">
    <source>
        <dbReference type="Proteomes" id="UP001280121"/>
    </source>
</evidence>
<dbReference type="Gene3D" id="3.30.420.10">
    <property type="entry name" value="Ribonuclease H-like superfamily/Ribonuclease H"/>
    <property type="match status" value="1"/>
</dbReference>
<dbReference type="AlphaFoldDB" id="A0AAD9U321"/>
<sequence>MLKGGVLVRDELLEFGVGQFGSTICPLCDGGRESIDHAFLPCKCASKRVWNILFFAIVWTIWESRNDMIFHGISVNLGKALDTIKFRVALWFKNYGAGAEADLTLLMLDLKERCVDFWKVKKSRIKVMALLSRLQLYFHVDGSSRGNPGDTSIGGVLRDHGGKIVSLLSFSMGWLEVVTAEVLAIHRAFQLIVDNRLLNGCWIDILSDSKPGLWLCPPDCLSWRENGYRISEDGYQNRKNGYMSKFKNSKIQKTVTEAVQRVIGAVNVVIIVVKMPPGSLIEGDRSWTKAVTLLEEIILQYSSPPPATTRVLLLEQVEFSEDRIPSLVNETSLLLLNPYAVFKRKRSLSRRVTALVQDRSPPIKEYVQPTALDNCLVPASTAEQYVDLEIGQPLIEQWIKEGYSHLYIGAIRIVLTLHGKKGLSVTARIAFLQYHL</sequence>
<dbReference type="PANTHER" id="PTHR48435:SF1">
    <property type="entry name" value="POLYPROTEIN"/>
    <property type="match status" value="1"/>
</dbReference>
<dbReference type="InterPro" id="IPR053098">
    <property type="entry name" value="Petuviruses_polyprotein"/>
</dbReference>
<name>A0AAD9U321_9ROSI</name>
<reference evidence="1" key="1">
    <citation type="journal article" date="2023" name="Plant J.">
        <title>Genome sequences and population genomics provide insights into the demographic history, inbreeding, and mutation load of two 'living fossil' tree species of Dipteronia.</title>
        <authorList>
            <person name="Feng Y."/>
            <person name="Comes H.P."/>
            <person name="Chen J."/>
            <person name="Zhu S."/>
            <person name="Lu R."/>
            <person name="Zhang X."/>
            <person name="Li P."/>
            <person name="Qiu J."/>
            <person name="Olsen K.M."/>
            <person name="Qiu Y."/>
        </authorList>
    </citation>
    <scope>NUCLEOTIDE SEQUENCE</scope>
    <source>
        <strain evidence="1">KIB01</strain>
    </source>
</reference>
<evidence type="ECO:0008006" key="3">
    <source>
        <dbReference type="Google" id="ProtNLM"/>
    </source>
</evidence>
<dbReference type="EMBL" id="JANJYI010000006">
    <property type="protein sequence ID" value="KAK2646450.1"/>
    <property type="molecule type" value="Genomic_DNA"/>
</dbReference>
<dbReference type="PANTHER" id="PTHR48435">
    <property type="entry name" value="POLYPROTEIN"/>
    <property type="match status" value="1"/>
</dbReference>
<protein>
    <recommendedName>
        <fullName evidence="3">RNase H type-1 domain-containing protein</fullName>
    </recommendedName>
</protein>
<accession>A0AAD9U321</accession>
<dbReference type="Proteomes" id="UP001280121">
    <property type="component" value="Unassembled WGS sequence"/>
</dbReference>
<dbReference type="CDD" id="cd06222">
    <property type="entry name" value="RNase_H_like"/>
    <property type="match status" value="1"/>
</dbReference>
<keyword evidence="2" id="KW-1185">Reference proteome</keyword>
<dbReference type="InterPro" id="IPR036397">
    <property type="entry name" value="RNaseH_sf"/>
</dbReference>